<keyword evidence="1" id="KW-0812">Transmembrane</keyword>
<gene>
    <name evidence="2" type="ORF">M8332_00925</name>
</gene>
<protein>
    <recommendedName>
        <fullName evidence="4">Major facilitator superfamily (MFS) profile domain-containing protein</fullName>
    </recommendedName>
</protein>
<keyword evidence="1" id="KW-1133">Transmembrane helix</keyword>
<reference evidence="2" key="1">
    <citation type="submission" date="2022-05" db="EMBL/GenBank/DDBJ databases">
        <authorList>
            <person name="Oliphant S.A."/>
            <person name="Watson-Haigh N.S."/>
            <person name="Sumby K.M."/>
            <person name="Gardner J.M."/>
            <person name="Jiranek V."/>
        </authorList>
    </citation>
    <scope>NUCLEOTIDE SEQUENCE</scope>
    <source>
        <strain evidence="2">Ru20-1</strain>
    </source>
</reference>
<dbReference type="RefSeq" id="WP_252780306.1">
    <property type="nucleotide sequence ID" value="NZ_CP097478.1"/>
</dbReference>
<evidence type="ECO:0008006" key="4">
    <source>
        <dbReference type="Google" id="ProtNLM"/>
    </source>
</evidence>
<feature type="transmembrane region" description="Helical" evidence="1">
    <location>
        <begin position="70"/>
        <end position="91"/>
    </location>
</feature>
<organism evidence="2 3">
    <name type="scientific">Fructilactobacillus ixorae</name>
    <dbReference type="NCBI Taxonomy" id="1750535"/>
    <lineage>
        <taxon>Bacteria</taxon>
        <taxon>Bacillati</taxon>
        <taxon>Bacillota</taxon>
        <taxon>Bacilli</taxon>
        <taxon>Lactobacillales</taxon>
        <taxon>Lactobacillaceae</taxon>
        <taxon>Fructilactobacillus</taxon>
    </lineage>
</organism>
<feature type="transmembrane region" description="Helical" evidence="1">
    <location>
        <begin position="103"/>
        <end position="123"/>
    </location>
</feature>
<accession>A0ABY5C4F4</accession>
<dbReference type="EMBL" id="CP097478">
    <property type="protein sequence ID" value="USS93462.1"/>
    <property type="molecule type" value="Genomic_DNA"/>
</dbReference>
<keyword evidence="1" id="KW-0472">Membrane</keyword>
<keyword evidence="3" id="KW-1185">Reference proteome</keyword>
<feature type="transmembrane region" description="Helical" evidence="1">
    <location>
        <begin position="20"/>
        <end position="49"/>
    </location>
</feature>
<name>A0ABY5C4F4_9LACO</name>
<evidence type="ECO:0000313" key="3">
    <source>
        <dbReference type="Proteomes" id="UP001057532"/>
    </source>
</evidence>
<proteinExistence type="predicted"/>
<dbReference type="Proteomes" id="UP001057532">
    <property type="component" value="Chromosome"/>
</dbReference>
<sequence length="125" mass="13671">MLSSLLGGGLGSFIYAYLENALYIISIGLIGVALCLILFGFHGTAIQAAEQRKTLRELVALLRTGLTAQLWLTIGQLAVLQIVAQLFFQFWQVLFLGAGVKQAQFGLFYVGFQLIALGSNWVFAR</sequence>
<evidence type="ECO:0000256" key="1">
    <source>
        <dbReference type="SAM" id="Phobius"/>
    </source>
</evidence>
<evidence type="ECO:0000313" key="2">
    <source>
        <dbReference type="EMBL" id="USS93462.1"/>
    </source>
</evidence>